<dbReference type="EMBL" id="JAXOVC010000007">
    <property type="protein sequence ID" value="KAK4498632.1"/>
    <property type="molecule type" value="Genomic_DNA"/>
</dbReference>
<name>A0ABR0EAY1_ZASCE</name>
<organism evidence="4 5">
    <name type="scientific">Zasmidium cellare</name>
    <name type="common">Wine cellar mold</name>
    <name type="synonym">Racodium cellare</name>
    <dbReference type="NCBI Taxonomy" id="395010"/>
    <lineage>
        <taxon>Eukaryota</taxon>
        <taxon>Fungi</taxon>
        <taxon>Dikarya</taxon>
        <taxon>Ascomycota</taxon>
        <taxon>Pezizomycotina</taxon>
        <taxon>Dothideomycetes</taxon>
        <taxon>Dothideomycetidae</taxon>
        <taxon>Mycosphaerellales</taxon>
        <taxon>Mycosphaerellaceae</taxon>
        <taxon>Zasmidium</taxon>
    </lineage>
</organism>
<dbReference type="Gene3D" id="3.50.50.60">
    <property type="entry name" value="FAD/NAD(P)-binding domain"/>
    <property type="match status" value="1"/>
</dbReference>
<dbReference type="Proteomes" id="UP001305779">
    <property type="component" value="Unassembled WGS sequence"/>
</dbReference>
<evidence type="ECO:0000256" key="3">
    <source>
        <dbReference type="ARBA" id="ARBA00023033"/>
    </source>
</evidence>
<evidence type="ECO:0008006" key="6">
    <source>
        <dbReference type="Google" id="ProtNLM"/>
    </source>
</evidence>
<keyword evidence="2" id="KW-0560">Oxidoreductase</keyword>
<dbReference type="InterPro" id="IPR036188">
    <property type="entry name" value="FAD/NAD-bd_sf"/>
</dbReference>
<gene>
    <name evidence="4" type="ORF">PRZ48_009142</name>
</gene>
<evidence type="ECO:0000256" key="1">
    <source>
        <dbReference type="ARBA" id="ARBA00007992"/>
    </source>
</evidence>
<comment type="similarity">
    <text evidence="1">Belongs to the paxM FAD-dependent monooxygenase family.</text>
</comment>
<proteinExistence type="inferred from homology"/>
<evidence type="ECO:0000256" key="2">
    <source>
        <dbReference type="ARBA" id="ARBA00023002"/>
    </source>
</evidence>
<dbReference type="Pfam" id="PF13450">
    <property type="entry name" value="NAD_binding_8"/>
    <property type="match status" value="1"/>
</dbReference>
<protein>
    <recommendedName>
        <fullName evidence="6">FAD-binding domain-containing protein</fullName>
    </recommendedName>
</protein>
<dbReference type="InterPro" id="IPR050493">
    <property type="entry name" value="FAD-dep_Monooxygenase_BioMet"/>
</dbReference>
<dbReference type="PRINTS" id="PR00420">
    <property type="entry name" value="RNGMNOXGNASE"/>
</dbReference>
<dbReference type="SUPFAM" id="SSF51905">
    <property type="entry name" value="FAD/NAD(P)-binding domain"/>
    <property type="match status" value="1"/>
</dbReference>
<dbReference type="PANTHER" id="PTHR13789:SF314">
    <property type="entry name" value="FAD-BINDING DOMAIN-CONTAINING PROTEIN"/>
    <property type="match status" value="1"/>
</dbReference>
<comment type="caution">
    <text evidence="4">The sequence shown here is derived from an EMBL/GenBank/DDBJ whole genome shotgun (WGS) entry which is preliminary data.</text>
</comment>
<accession>A0ABR0EAY1</accession>
<sequence length="247" mass="27134">MPLTAIIVGAGIGGLATAIALRQADFEVTILEKRPTIEEVGYAIDVPPNGTRILKHLGMDLRKLRGCHQKSLDVFKADVEPMKEIRSESRDIGDDAPFLSVHRVDYHEALKDMAMDPSLSGKPAHLRCNSRVASYDSSSGSVSLASGEELHADIIVAADGNSSKAHTWIVGEEHPVRLTGLNNVRFTIPSSVMLGHDKLKQLVENTKDRMCVYIDEAGNFIAHYACRETLAFIMKILQTKSQYLPAR</sequence>
<reference evidence="4 5" key="1">
    <citation type="journal article" date="2023" name="G3 (Bethesda)">
        <title>A chromosome-level genome assembly of Zasmidium syzygii isolated from banana leaves.</title>
        <authorList>
            <person name="van Westerhoven A.C."/>
            <person name="Mehrabi R."/>
            <person name="Talebi R."/>
            <person name="Steentjes M.B.F."/>
            <person name="Corcolon B."/>
            <person name="Chong P.A."/>
            <person name="Kema G.H.J."/>
            <person name="Seidl M.F."/>
        </authorList>
    </citation>
    <scope>NUCLEOTIDE SEQUENCE [LARGE SCALE GENOMIC DNA]</scope>
    <source>
        <strain evidence="4 5">P124</strain>
    </source>
</reference>
<keyword evidence="5" id="KW-1185">Reference proteome</keyword>
<keyword evidence="3" id="KW-0503">Monooxygenase</keyword>
<dbReference type="PANTHER" id="PTHR13789">
    <property type="entry name" value="MONOOXYGENASE"/>
    <property type="match status" value="1"/>
</dbReference>
<evidence type="ECO:0000313" key="4">
    <source>
        <dbReference type="EMBL" id="KAK4498632.1"/>
    </source>
</evidence>
<evidence type="ECO:0000313" key="5">
    <source>
        <dbReference type="Proteomes" id="UP001305779"/>
    </source>
</evidence>